<evidence type="ECO:0000259" key="1">
    <source>
        <dbReference type="Pfam" id="PF13441"/>
    </source>
</evidence>
<dbReference type="Proteomes" id="UP001320831">
    <property type="component" value="Unassembled WGS sequence"/>
</dbReference>
<sequence>MRKLILLVPFLVAAAACTPTEQGAAIGGLGGAAVGAAVAGNEVEGAVVGGAAGAIAGALIGRAAEGRNQCIYRDEYGRRYTAACPRGY</sequence>
<gene>
    <name evidence="2" type="ORF">N5A92_01045</name>
</gene>
<name>A0ABT2LI30_9HYPH</name>
<accession>A0ABT2LI30</accession>
<dbReference type="RefSeq" id="WP_260899960.1">
    <property type="nucleotide sequence ID" value="NZ_JAOCZP010000001.1"/>
</dbReference>
<protein>
    <submittedName>
        <fullName evidence="2">Glycine zipper domain-containing protein</fullName>
    </submittedName>
</protein>
<dbReference type="EMBL" id="JAOCZP010000001">
    <property type="protein sequence ID" value="MCT7373634.1"/>
    <property type="molecule type" value="Genomic_DNA"/>
</dbReference>
<dbReference type="Pfam" id="PF13441">
    <property type="entry name" value="Gly-zipper_YMGG"/>
    <property type="match status" value="1"/>
</dbReference>
<evidence type="ECO:0000313" key="3">
    <source>
        <dbReference type="Proteomes" id="UP001320831"/>
    </source>
</evidence>
<proteinExistence type="predicted"/>
<reference evidence="2 3" key="1">
    <citation type="submission" date="2022-09" db="EMBL/GenBank/DDBJ databases">
        <title>Chelativorans salina sp. nov., a novel slightly halophilic bacterium isolated from a saline lake sediment enrichment.</title>
        <authorList>
            <person name="Gao L."/>
            <person name="Fang B.-Z."/>
            <person name="Li W.-J."/>
        </authorList>
    </citation>
    <scope>NUCLEOTIDE SEQUENCE [LARGE SCALE GENOMIC DNA]</scope>
    <source>
        <strain evidence="2 3">EGI FJ00035</strain>
    </source>
</reference>
<feature type="domain" description="YMGG-like Gly-zipper" evidence="1">
    <location>
        <begin position="20"/>
        <end position="62"/>
    </location>
</feature>
<dbReference type="InterPro" id="IPR027367">
    <property type="entry name" value="Gly-zipper_YMGG"/>
</dbReference>
<comment type="caution">
    <text evidence="2">The sequence shown here is derived from an EMBL/GenBank/DDBJ whole genome shotgun (WGS) entry which is preliminary data.</text>
</comment>
<evidence type="ECO:0000313" key="2">
    <source>
        <dbReference type="EMBL" id="MCT7373634.1"/>
    </source>
</evidence>
<organism evidence="2 3">
    <name type="scientific">Chelativorans salis</name>
    <dbReference type="NCBI Taxonomy" id="2978478"/>
    <lineage>
        <taxon>Bacteria</taxon>
        <taxon>Pseudomonadati</taxon>
        <taxon>Pseudomonadota</taxon>
        <taxon>Alphaproteobacteria</taxon>
        <taxon>Hyphomicrobiales</taxon>
        <taxon>Phyllobacteriaceae</taxon>
        <taxon>Chelativorans</taxon>
    </lineage>
</organism>
<dbReference type="PROSITE" id="PS51257">
    <property type="entry name" value="PROKAR_LIPOPROTEIN"/>
    <property type="match status" value="1"/>
</dbReference>
<keyword evidence="3" id="KW-1185">Reference proteome</keyword>